<accession>A0AA36MI59</accession>
<evidence type="ECO:0000256" key="1">
    <source>
        <dbReference type="SAM" id="MobiDB-lite"/>
    </source>
</evidence>
<keyword evidence="3" id="KW-1185">Reference proteome</keyword>
<feature type="region of interest" description="Disordered" evidence="1">
    <location>
        <begin position="92"/>
        <end position="111"/>
    </location>
</feature>
<reference evidence="2" key="1">
    <citation type="submission" date="2023-07" db="EMBL/GenBank/DDBJ databases">
        <authorList>
            <consortium name="CYATHOMIX"/>
        </authorList>
    </citation>
    <scope>NUCLEOTIDE SEQUENCE</scope>
    <source>
        <strain evidence="2">N/A</strain>
    </source>
</reference>
<evidence type="ECO:0000313" key="3">
    <source>
        <dbReference type="Proteomes" id="UP001176961"/>
    </source>
</evidence>
<feature type="compositionally biased region" description="Low complexity" evidence="1">
    <location>
        <begin position="96"/>
        <end position="105"/>
    </location>
</feature>
<evidence type="ECO:0000313" key="2">
    <source>
        <dbReference type="EMBL" id="CAJ0610338.1"/>
    </source>
</evidence>
<sequence>MVHFWKISRLSHFCTIVRKTWPNREHFTVRNKPGFPHIRGRREQRSHASATRLFSDIQGSRKMMFFEMKPPRFLTSVNNLIVIRLYRCGDNRINRGRNNQPQPRRTYSMKS</sequence>
<proteinExistence type="predicted"/>
<organism evidence="2 3">
    <name type="scientific">Cylicocyclus nassatus</name>
    <name type="common">Nematode worm</name>
    <dbReference type="NCBI Taxonomy" id="53992"/>
    <lineage>
        <taxon>Eukaryota</taxon>
        <taxon>Metazoa</taxon>
        <taxon>Ecdysozoa</taxon>
        <taxon>Nematoda</taxon>
        <taxon>Chromadorea</taxon>
        <taxon>Rhabditida</taxon>
        <taxon>Rhabditina</taxon>
        <taxon>Rhabditomorpha</taxon>
        <taxon>Strongyloidea</taxon>
        <taxon>Strongylidae</taxon>
        <taxon>Cylicocyclus</taxon>
    </lineage>
</organism>
<gene>
    <name evidence="2" type="ORF">CYNAS_LOCUS22321</name>
</gene>
<dbReference type="EMBL" id="CATQJL010000326">
    <property type="protein sequence ID" value="CAJ0610338.1"/>
    <property type="molecule type" value="Genomic_DNA"/>
</dbReference>
<comment type="caution">
    <text evidence="2">The sequence shown here is derived from an EMBL/GenBank/DDBJ whole genome shotgun (WGS) entry which is preliminary data.</text>
</comment>
<name>A0AA36MI59_CYLNA</name>
<dbReference type="AlphaFoldDB" id="A0AA36MI59"/>
<protein>
    <submittedName>
        <fullName evidence="2">Uncharacterized protein</fullName>
    </submittedName>
</protein>
<dbReference type="Proteomes" id="UP001176961">
    <property type="component" value="Unassembled WGS sequence"/>
</dbReference>